<feature type="non-terminal residue" evidence="12">
    <location>
        <position position="1"/>
    </location>
</feature>
<keyword evidence="4" id="KW-0805">Transcription regulation</keyword>
<name>A0A9D4U0F0_ADICA</name>
<dbReference type="GO" id="GO:0003677">
    <property type="term" value="F:DNA binding"/>
    <property type="evidence" value="ECO:0007669"/>
    <property type="project" value="UniProtKB-KW"/>
</dbReference>
<evidence type="ECO:0008006" key="14">
    <source>
        <dbReference type="Google" id="ProtNLM"/>
    </source>
</evidence>
<keyword evidence="2 9" id="KW-0597">Phosphoprotein</keyword>
<dbReference type="InterPro" id="IPR001789">
    <property type="entry name" value="Sig_transdc_resp-reg_receiver"/>
</dbReference>
<accession>A0A9D4U0F0</accession>
<dbReference type="PANTHER" id="PTHR43874:SF7">
    <property type="entry name" value="TWO-COMPONENT RESPONSE REGULATOR ARR10"/>
    <property type="match status" value="1"/>
</dbReference>
<keyword evidence="8" id="KW-0539">Nucleus</keyword>
<keyword evidence="6" id="KW-0010">Activator</keyword>
<dbReference type="InterPro" id="IPR001005">
    <property type="entry name" value="SANT/Myb"/>
</dbReference>
<evidence type="ECO:0000256" key="5">
    <source>
        <dbReference type="ARBA" id="ARBA00023125"/>
    </source>
</evidence>
<dbReference type="PANTHER" id="PTHR43874">
    <property type="entry name" value="TWO-COMPONENT RESPONSE REGULATOR"/>
    <property type="match status" value="1"/>
</dbReference>
<dbReference type="GO" id="GO:0003700">
    <property type="term" value="F:DNA-binding transcription factor activity"/>
    <property type="evidence" value="ECO:0007669"/>
    <property type="project" value="InterPro"/>
</dbReference>
<dbReference type="GO" id="GO:0000160">
    <property type="term" value="P:phosphorelay signal transduction system"/>
    <property type="evidence" value="ECO:0007669"/>
    <property type="project" value="UniProtKB-KW"/>
</dbReference>
<evidence type="ECO:0000256" key="6">
    <source>
        <dbReference type="ARBA" id="ARBA00023159"/>
    </source>
</evidence>
<dbReference type="CDD" id="cd17584">
    <property type="entry name" value="REC_typeB_ARR-like"/>
    <property type="match status" value="1"/>
</dbReference>
<dbReference type="InterPro" id="IPR006447">
    <property type="entry name" value="Myb_dom_plants"/>
</dbReference>
<evidence type="ECO:0000256" key="2">
    <source>
        <dbReference type="ARBA" id="ARBA00022553"/>
    </source>
</evidence>
<dbReference type="Pfam" id="PF00249">
    <property type="entry name" value="Myb_DNA-binding"/>
    <property type="match status" value="1"/>
</dbReference>
<feature type="domain" description="Response regulatory" evidence="10">
    <location>
        <begin position="10"/>
        <end position="125"/>
    </location>
</feature>
<protein>
    <recommendedName>
        <fullName evidence="14">Two-component response regulator</fullName>
    </recommendedName>
</protein>
<dbReference type="Gene3D" id="1.10.10.60">
    <property type="entry name" value="Homeodomain-like"/>
    <property type="match status" value="1"/>
</dbReference>
<evidence type="ECO:0000256" key="3">
    <source>
        <dbReference type="ARBA" id="ARBA00023012"/>
    </source>
</evidence>
<dbReference type="SMART" id="SM00448">
    <property type="entry name" value="REC"/>
    <property type="match status" value="1"/>
</dbReference>
<evidence type="ECO:0000256" key="9">
    <source>
        <dbReference type="PROSITE-ProRule" id="PRU00169"/>
    </source>
</evidence>
<dbReference type="PROSITE" id="PS51294">
    <property type="entry name" value="HTH_MYB"/>
    <property type="match status" value="1"/>
</dbReference>
<dbReference type="GO" id="GO:0009736">
    <property type="term" value="P:cytokinin-activated signaling pathway"/>
    <property type="evidence" value="ECO:0007669"/>
    <property type="project" value="InterPro"/>
</dbReference>
<dbReference type="NCBIfam" id="TIGR01557">
    <property type="entry name" value="myb_SHAQKYF"/>
    <property type="match status" value="1"/>
</dbReference>
<dbReference type="InterPro" id="IPR009057">
    <property type="entry name" value="Homeodomain-like_sf"/>
</dbReference>
<evidence type="ECO:0000256" key="7">
    <source>
        <dbReference type="ARBA" id="ARBA00023163"/>
    </source>
</evidence>
<evidence type="ECO:0000313" key="13">
    <source>
        <dbReference type="Proteomes" id="UP000886520"/>
    </source>
</evidence>
<dbReference type="EMBL" id="JABFUD020000025">
    <property type="protein sequence ID" value="KAI5059271.1"/>
    <property type="molecule type" value="Genomic_DNA"/>
</dbReference>
<keyword evidence="3" id="KW-0902">Two-component regulatory system</keyword>
<gene>
    <name evidence="12" type="ORF">GOP47_0025590</name>
</gene>
<dbReference type="AlphaFoldDB" id="A0A9D4U0F0"/>
<dbReference type="Pfam" id="PF00072">
    <property type="entry name" value="Response_reg"/>
    <property type="match status" value="1"/>
</dbReference>
<evidence type="ECO:0000259" key="10">
    <source>
        <dbReference type="PROSITE" id="PS50110"/>
    </source>
</evidence>
<dbReference type="InterPro" id="IPR017930">
    <property type="entry name" value="Myb_dom"/>
</dbReference>
<proteinExistence type="predicted"/>
<dbReference type="FunFam" id="1.10.10.60:FF:000007">
    <property type="entry name" value="Two-component response regulator"/>
    <property type="match status" value="1"/>
</dbReference>
<evidence type="ECO:0000259" key="11">
    <source>
        <dbReference type="PROSITE" id="PS51294"/>
    </source>
</evidence>
<dbReference type="InterPro" id="IPR017053">
    <property type="entry name" value="Response_reg_B-typ_pln"/>
</dbReference>
<keyword evidence="5" id="KW-0238">DNA-binding</keyword>
<dbReference type="PIRSF" id="PIRSF036392">
    <property type="entry name" value="RR_ARR_type-B"/>
    <property type="match status" value="1"/>
</dbReference>
<comment type="subcellular location">
    <subcellularLocation>
        <location evidence="1">Nucleus</location>
    </subcellularLocation>
</comment>
<keyword evidence="13" id="KW-1185">Reference proteome</keyword>
<feature type="domain" description="HTH myb-type" evidence="11">
    <location>
        <begin position="192"/>
        <end position="251"/>
    </location>
</feature>
<dbReference type="InterPro" id="IPR045279">
    <property type="entry name" value="ARR-like"/>
</dbReference>
<dbReference type="OrthoDB" id="60033at2759"/>
<evidence type="ECO:0000256" key="4">
    <source>
        <dbReference type="ARBA" id="ARBA00023015"/>
    </source>
</evidence>
<dbReference type="Gene3D" id="3.40.50.2300">
    <property type="match status" value="1"/>
</dbReference>
<feature type="modified residue" description="4-aspartylphosphate" evidence="9">
    <location>
        <position position="61"/>
    </location>
</feature>
<dbReference type="GO" id="GO:0005634">
    <property type="term" value="C:nucleus"/>
    <property type="evidence" value="ECO:0007669"/>
    <property type="project" value="UniProtKB-SubCell"/>
</dbReference>
<evidence type="ECO:0000256" key="1">
    <source>
        <dbReference type="ARBA" id="ARBA00004123"/>
    </source>
</evidence>
<comment type="caution">
    <text evidence="12">The sequence shown here is derived from an EMBL/GenBank/DDBJ whole genome shotgun (WGS) entry which is preliminary data.</text>
</comment>
<keyword evidence="7" id="KW-0804">Transcription</keyword>
<evidence type="ECO:0000313" key="12">
    <source>
        <dbReference type="EMBL" id="KAI5059271.1"/>
    </source>
</evidence>
<reference evidence="12" key="1">
    <citation type="submission" date="2021-01" db="EMBL/GenBank/DDBJ databases">
        <title>Adiantum capillus-veneris genome.</title>
        <authorList>
            <person name="Fang Y."/>
            <person name="Liao Q."/>
        </authorList>
    </citation>
    <scope>NUCLEOTIDE SEQUENCE</scope>
    <source>
        <strain evidence="12">H3</strain>
        <tissue evidence="12">Leaf</tissue>
    </source>
</reference>
<evidence type="ECO:0000256" key="8">
    <source>
        <dbReference type="ARBA" id="ARBA00023242"/>
    </source>
</evidence>
<organism evidence="12 13">
    <name type="scientific">Adiantum capillus-veneris</name>
    <name type="common">Maidenhair fern</name>
    <dbReference type="NCBI Taxonomy" id="13818"/>
    <lineage>
        <taxon>Eukaryota</taxon>
        <taxon>Viridiplantae</taxon>
        <taxon>Streptophyta</taxon>
        <taxon>Embryophyta</taxon>
        <taxon>Tracheophyta</taxon>
        <taxon>Polypodiopsida</taxon>
        <taxon>Polypodiidae</taxon>
        <taxon>Polypodiales</taxon>
        <taxon>Pteridineae</taxon>
        <taxon>Pteridaceae</taxon>
        <taxon>Vittarioideae</taxon>
        <taxon>Adiantum</taxon>
    </lineage>
</organism>
<dbReference type="InterPro" id="IPR011006">
    <property type="entry name" value="CheY-like_superfamily"/>
</dbReference>
<dbReference type="SUPFAM" id="SSF52172">
    <property type="entry name" value="CheY-like"/>
    <property type="match status" value="1"/>
</dbReference>
<dbReference type="PROSITE" id="PS50110">
    <property type="entry name" value="RESPONSE_REGULATORY"/>
    <property type="match status" value="1"/>
</dbReference>
<dbReference type="Proteomes" id="UP000886520">
    <property type="component" value="Chromosome 25"/>
</dbReference>
<sequence>MEERFPAGLRVLVVDDDPICLLIVERLLRSCLYQVTTCEQAVMALAMLRENKSRFDVVLSDVYMPHMDGFKLLELVRLEMDVPVIMMSANGDTSNVMKGISEGACDYLLKPVRLEELQNIWQHVVRKQHTLAKVSKIGPDAQDREGERTNLEELDMTLDGTRDGNTCCTTQRKRMGCLDEDSANEDEDHLCSVKRQRVVWSVELHQKFVCAINHLGLEQAVPKRILDLMNVPGLTRENVASHLQKYRLYLRKMSGPDISTCIGTLDSFTNPFDLMDGFPAFQFNAFSRQ</sequence>
<dbReference type="SUPFAM" id="SSF46689">
    <property type="entry name" value="Homeodomain-like"/>
    <property type="match status" value="1"/>
</dbReference>